<evidence type="ECO:0000259" key="6">
    <source>
        <dbReference type="PROSITE" id="PS51384"/>
    </source>
</evidence>
<sequence length="755" mass="81659">MSYDVIVIGSGIGGLTTAGLLARAAGKRVLVLERHTEPGGLTHTFRRDGASWDVGVHYIGQVGPGSRARAYFDYLSGGELGWNRMPDAYDRFVYPGLDLSVSSDPDRYERELVAAFPQEAKAIHRYFKDIRRTTSWTTMGFIEGMVPRPMASLLRLAQRLGGRTATGTTKAYLDTHVRSPELKAVLASEWGDYGLPPSRSAFAVHAMVVSHYLEGGWFPQGGSARIARTFEKGIEQAGGAVRVAQEVTEILLDDGAASGVRVMDHRGPLSRERVYRAPVIVSAVGASNTFNHLLPASGDIGRLTGPARRTLANLGTGTSAVTVFLRLRDDPRSIGLDGGNIWVNRDLDHEHTQEHSARLMEGRPHNVFVSFPSLKSGEAPHTAEIISFCDADSFRQWADLPKGDRGPDYSALKERIARGMLNLAESAAPGLSDLVDYMEVSTPLTYEHYTAHPAGAFYGSPATPQRYRSSPLGPQTAIPGLFLSGQDAGSAGIMGAMMGGLAAACQALGPRGYTTITSAVRESSATPVPHGVRALPEGKYHAVLVSKRRLTPSVWDVTLHVDGDIDHWAPGQFARLHVGDNAWRDYSIAGLDDHRLRLLISTRTGGRGSQFIENADEGATTVVELPLGGFGLADSDRRRLFIATGTGIAPMLAMFAQAPGLEHDILLFGCRHRDEDLTSLIDSPMPGRVVRCLSREEAPDTFHGRVTDALPEVIDGTDLDPDQTDVYLCGSAAMVSDTHRFLGRAGYESIHTEPY</sequence>
<keyword evidence="3" id="KW-0274">FAD</keyword>
<dbReference type="Pfam" id="PF01593">
    <property type="entry name" value="Amino_oxidase"/>
    <property type="match status" value="1"/>
</dbReference>
<dbReference type="InterPro" id="IPR039261">
    <property type="entry name" value="FNR_nucleotide-bd"/>
</dbReference>
<evidence type="ECO:0000313" key="7">
    <source>
        <dbReference type="EMBL" id="WAL42116.1"/>
    </source>
</evidence>
<dbReference type="SUPFAM" id="SSF63380">
    <property type="entry name" value="Riboflavin synthase domain-like"/>
    <property type="match status" value="1"/>
</dbReference>
<dbReference type="PRINTS" id="PR00410">
    <property type="entry name" value="PHEHYDRXLASE"/>
</dbReference>
<dbReference type="InterPro" id="IPR001433">
    <property type="entry name" value="OxRdtase_FAD/NAD-bd"/>
</dbReference>
<keyword evidence="5" id="KW-0520">NAD</keyword>
<dbReference type="RefSeq" id="WP_076136881.1">
    <property type="nucleotide sequence ID" value="NZ_CP113787.1"/>
</dbReference>
<dbReference type="InterPro" id="IPR002937">
    <property type="entry name" value="Amino_oxidase"/>
</dbReference>
<dbReference type="InterPro" id="IPR036188">
    <property type="entry name" value="FAD/NAD-bd_sf"/>
</dbReference>
<evidence type="ECO:0000256" key="1">
    <source>
        <dbReference type="ARBA" id="ARBA00022630"/>
    </source>
</evidence>
<evidence type="ECO:0000313" key="8">
    <source>
        <dbReference type="Proteomes" id="UP001163127"/>
    </source>
</evidence>
<evidence type="ECO:0000256" key="3">
    <source>
        <dbReference type="ARBA" id="ARBA00022827"/>
    </source>
</evidence>
<dbReference type="Gene3D" id="2.40.30.10">
    <property type="entry name" value="Translation factors"/>
    <property type="match status" value="1"/>
</dbReference>
<dbReference type="InterPro" id="IPR052206">
    <property type="entry name" value="Retinol_saturase"/>
</dbReference>
<dbReference type="EMBL" id="CP113787">
    <property type="protein sequence ID" value="WAL42116.1"/>
    <property type="molecule type" value="Genomic_DNA"/>
</dbReference>
<dbReference type="Gene3D" id="3.50.50.60">
    <property type="entry name" value="FAD/NAD(P)-binding domain"/>
    <property type="match status" value="2"/>
</dbReference>
<feature type="domain" description="FAD-binding FR-type" evidence="6">
    <location>
        <begin position="537"/>
        <end position="633"/>
    </location>
</feature>
<dbReference type="PANTHER" id="PTHR46091">
    <property type="entry name" value="BLR7054 PROTEIN"/>
    <property type="match status" value="1"/>
</dbReference>
<proteinExistence type="predicted"/>
<reference evidence="7" key="1">
    <citation type="submission" date="2022-11" db="EMBL/GenBank/DDBJ databases">
        <title>Dental biofilm bacteria. Genome sequencing and assembly.</title>
        <authorList>
            <person name="Robertsson C."/>
        </authorList>
    </citation>
    <scope>NUCLEOTIDE SEQUENCE</scope>
    <source>
        <strain evidence="7">CW</strain>
    </source>
</reference>
<evidence type="ECO:0000256" key="5">
    <source>
        <dbReference type="ARBA" id="ARBA00023027"/>
    </source>
</evidence>
<keyword evidence="4" id="KW-0521">NADP</keyword>
<dbReference type="PANTHER" id="PTHR46091:SF3">
    <property type="entry name" value="AMINE OXIDASE DOMAIN-CONTAINING PROTEIN"/>
    <property type="match status" value="1"/>
</dbReference>
<dbReference type="PROSITE" id="PS51384">
    <property type="entry name" value="FAD_FR"/>
    <property type="match status" value="1"/>
</dbReference>
<dbReference type="CDD" id="cd00322">
    <property type="entry name" value="FNR_like"/>
    <property type="match status" value="1"/>
</dbReference>
<gene>
    <name evidence="7" type="ORF">OFA60_08530</name>
</gene>
<evidence type="ECO:0000256" key="2">
    <source>
        <dbReference type="ARBA" id="ARBA00022729"/>
    </source>
</evidence>
<dbReference type="SUPFAM" id="SSF51905">
    <property type="entry name" value="FAD/NAD(P)-binding domain"/>
    <property type="match status" value="1"/>
</dbReference>
<keyword evidence="1" id="KW-0285">Flavoprotein</keyword>
<protein>
    <submittedName>
        <fullName evidence="7">FAD-dependent oxidoreductase</fullName>
    </submittedName>
</protein>
<dbReference type="Pfam" id="PF00175">
    <property type="entry name" value="NAD_binding_1"/>
    <property type="match status" value="1"/>
</dbReference>
<name>A0AA47FF51_ACTNA</name>
<organism evidence="7 8">
    <name type="scientific">Actinomyces naeslundii</name>
    <dbReference type="NCBI Taxonomy" id="1655"/>
    <lineage>
        <taxon>Bacteria</taxon>
        <taxon>Bacillati</taxon>
        <taxon>Actinomycetota</taxon>
        <taxon>Actinomycetes</taxon>
        <taxon>Actinomycetales</taxon>
        <taxon>Actinomycetaceae</taxon>
        <taxon>Actinomyces</taxon>
    </lineage>
</organism>
<dbReference type="AlphaFoldDB" id="A0AA47FF51"/>
<dbReference type="Proteomes" id="UP001163127">
    <property type="component" value="Chromosome"/>
</dbReference>
<dbReference type="GO" id="GO:0016491">
    <property type="term" value="F:oxidoreductase activity"/>
    <property type="evidence" value="ECO:0007669"/>
    <property type="project" value="InterPro"/>
</dbReference>
<dbReference type="InterPro" id="IPR017938">
    <property type="entry name" value="Riboflavin_synthase-like_b-brl"/>
</dbReference>
<keyword evidence="2" id="KW-0732">Signal</keyword>
<accession>A0AA47FF51</accession>
<evidence type="ECO:0000256" key="4">
    <source>
        <dbReference type="ARBA" id="ARBA00022857"/>
    </source>
</evidence>
<dbReference type="InterPro" id="IPR017927">
    <property type="entry name" value="FAD-bd_FR_type"/>
</dbReference>
<dbReference type="SUPFAM" id="SSF52343">
    <property type="entry name" value="Ferredoxin reductase-like, C-terminal NADP-linked domain"/>
    <property type="match status" value="1"/>
</dbReference>
<dbReference type="Gene3D" id="3.40.50.80">
    <property type="entry name" value="Nucleotide-binding domain of ferredoxin-NADP reductase (FNR) module"/>
    <property type="match status" value="1"/>
</dbReference>